<accession>A0A6J6UKQ0</accession>
<gene>
    <name evidence="3" type="ORF">UFOPK2852_00683</name>
</gene>
<sequence length="291" mass="31058">MRIELARAHLFSAIEGGSIFWSNEIISRDAIEIRDRIIAGKYGELNSAVKIAVRLKQSSGEEVLAEIAKAGAFLLTPEDVDWPVSLNDLAAPPIALLIKGQREYLPNLINSISIVGTRNPTPYGRRIAEDFGAGVADHEWAVVSGGAIGIDAAAHNGCLVGEGVTVAILGGGFNKNYPAAHEKLFAEISESGLLISEVMPDVPAIPHRFLTRNRLIAALSKATIVVEAAFRSGSLRTARDAAEIFRPVMAVPGPINSPTSEGCHRLIAERVAELVSSVSEVMELVKPISIK</sequence>
<dbReference type="InterPro" id="IPR057666">
    <property type="entry name" value="DrpA_SLOG"/>
</dbReference>
<dbReference type="InterPro" id="IPR003488">
    <property type="entry name" value="DprA"/>
</dbReference>
<dbReference type="NCBIfam" id="TIGR00732">
    <property type="entry name" value="dprA"/>
    <property type="match status" value="1"/>
</dbReference>
<dbReference type="Pfam" id="PF02481">
    <property type="entry name" value="DNA_processg_A"/>
    <property type="match status" value="1"/>
</dbReference>
<name>A0A6J6UKQ0_9ZZZZ</name>
<evidence type="ECO:0000259" key="2">
    <source>
        <dbReference type="Pfam" id="PF02481"/>
    </source>
</evidence>
<dbReference type="PANTHER" id="PTHR43022:SF1">
    <property type="entry name" value="PROTEIN SMF"/>
    <property type="match status" value="1"/>
</dbReference>
<comment type="similarity">
    <text evidence="1">Belongs to the DprA/Smf family.</text>
</comment>
<evidence type="ECO:0000256" key="1">
    <source>
        <dbReference type="ARBA" id="ARBA00006525"/>
    </source>
</evidence>
<dbReference type="EMBL" id="CAEZZJ010000073">
    <property type="protein sequence ID" value="CAB4759107.1"/>
    <property type="molecule type" value="Genomic_DNA"/>
</dbReference>
<dbReference type="Gene3D" id="3.40.50.450">
    <property type="match status" value="1"/>
</dbReference>
<dbReference type="AlphaFoldDB" id="A0A6J6UKQ0"/>
<protein>
    <submittedName>
        <fullName evidence="3">Unannotated protein</fullName>
    </submittedName>
</protein>
<reference evidence="3" key="1">
    <citation type="submission" date="2020-05" db="EMBL/GenBank/DDBJ databases">
        <authorList>
            <person name="Chiriac C."/>
            <person name="Salcher M."/>
            <person name="Ghai R."/>
            <person name="Kavagutti S V."/>
        </authorList>
    </citation>
    <scope>NUCLEOTIDE SEQUENCE</scope>
</reference>
<evidence type="ECO:0000313" key="3">
    <source>
        <dbReference type="EMBL" id="CAB4759107.1"/>
    </source>
</evidence>
<proteinExistence type="inferred from homology"/>
<dbReference type="GO" id="GO:0009294">
    <property type="term" value="P:DNA-mediated transformation"/>
    <property type="evidence" value="ECO:0007669"/>
    <property type="project" value="InterPro"/>
</dbReference>
<dbReference type="SUPFAM" id="SSF102405">
    <property type="entry name" value="MCP/YpsA-like"/>
    <property type="match status" value="1"/>
</dbReference>
<feature type="domain" description="Smf/DprA SLOG" evidence="2">
    <location>
        <begin position="74"/>
        <end position="285"/>
    </location>
</feature>
<dbReference type="PANTHER" id="PTHR43022">
    <property type="entry name" value="PROTEIN SMF"/>
    <property type="match status" value="1"/>
</dbReference>
<organism evidence="3">
    <name type="scientific">freshwater metagenome</name>
    <dbReference type="NCBI Taxonomy" id="449393"/>
    <lineage>
        <taxon>unclassified sequences</taxon>
        <taxon>metagenomes</taxon>
        <taxon>ecological metagenomes</taxon>
    </lineage>
</organism>